<keyword evidence="2" id="KW-1185">Reference proteome</keyword>
<reference evidence="2" key="1">
    <citation type="journal article" date="2023" name="G3 (Bethesda)">
        <title>Genome assembly and association tests identify interacting loci associated with vigor, precocity, and sex in interspecific pistachio rootstocks.</title>
        <authorList>
            <person name="Palmer W."/>
            <person name="Jacygrad E."/>
            <person name="Sagayaradj S."/>
            <person name="Cavanaugh K."/>
            <person name="Han R."/>
            <person name="Bertier L."/>
            <person name="Beede B."/>
            <person name="Kafkas S."/>
            <person name="Golino D."/>
            <person name="Preece J."/>
            <person name="Michelmore R."/>
        </authorList>
    </citation>
    <scope>NUCLEOTIDE SEQUENCE [LARGE SCALE GENOMIC DNA]</scope>
</reference>
<organism evidence="1 2">
    <name type="scientific">Pistacia atlantica</name>
    <dbReference type="NCBI Taxonomy" id="434234"/>
    <lineage>
        <taxon>Eukaryota</taxon>
        <taxon>Viridiplantae</taxon>
        <taxon>Streptophyta</taxon>
        <taxon>Embryophyta</taxon>
        <taxon>Tracheophyta</taxon>
        <taxon>Spermatophyta</taxon>
        <taxon>Magnoliopsida</taxon>
        <taxon>eudicotyledons</taxon>
        <taxon>Gunneridae</taxon>
        <taxon>Pentapetalae</taxon>
        <taxon>rosids</taxon>
        <taxon>malvids</taxon>
        <taxon>Sapindales</taxon>
        <taxon>Anacardiaceae</taxon>
        <taxon>Pistacia</taxon>
    </lineage>
</organism>
<name>A0ACC1CBB8_9ROSI</name>
<evidence type="ECO:0000313" key="1">
    <source>
        <dbReference type="EMBL" id="KAJ0112841.1"/>
    </source>
</evidence>
<proteinExistence type="predicted"/>
<gene>
    <name evidence="1" type="ORF">Patl1_02797</name>
</gene>
<sequence length="1238" mass="140411">MDSYTLKSVLDLPEHFRSAFNFRYFNSLQSECFPVCFNSDVNMVVSAPTGSGKTVLFELCVLRLLSSFISEGRFVHIKGTLKTIYIAPSKALVQEKLREWSQKFGSWGINCLELTGDNEYYNTRNIQEADIILTTPEKFDAVTRYRIKDGGLSFFSDIALLLIDEVHLLNDPRGAALEAIISRIKMLSRYPEMKSCPLGRVRFLAVSATIPNIEDLAEWLNVPVQGIKRFGEEMRPVKLSTKVFGYAPAKNDFLFEKAKHLLVLLILIIYFIVQRLQNYIFDILMQYSRGKSALVFCSTRKGAQEAAQQLTQTAMTFGYSNPFIRDREQQERLREASLSCSDKQMQSYIPFGVGYHNGGLCLKDRSLIEGLFLKGDVQILCTTNTLAHGINLPAHTVVIKSTQHYNKEKGLYMEYDRSTILQMCGRAGRPPFNDTGTVIIMTRRDTVHLYENLLNGCEMVESQLLSCVTEHLTAEIVQLTVSDITRAIEWMKCSYLYNPQNYAVRKVISRDRIEKHMQVNELSCHQMIWTDEDGFLLKPLEPGRLMTKYYLKFNTMKHIMQAQVNCSLEDALHVICHAEEIAWIQLRRNEKKLLNDINIDKDGRLRFHINGDKGKRKKRIQTREEKIFVLANDCLTGDPSVHDLSLTQDTNSICTIGCRIARCMKEYFIYKKNYRGAVNSILLAKSLYQRLWDDSPYLLKQLTGIGIVTAKALHSMGVKSFETLAEADPRRIEIVTGRKYPFGNHIKESLLSLPPKVDVKVEGIKCQGQGMSKLVVTLTRLSQSEQSTKRHYADMIVGAEEDNLILFHEKIRCWALILLGSLIAQKHPESTSSPGNTRTYNLGCDNKADFISIVKCFKKNWLSPYSMTVFSSNPQQGKLTVKADLIFEEYIGIDIHQKLLVVKENNSTVNHKRGNKQPSFFPPPKEVCVVEDENEATTRTPHQKLNKRIDSSMPSFKLLDEEIGQGKSAGETEDDDCKIISEETIFKHIRDKAKNFPVLTTSKDAHSTSTELPLILSRKHSLEKHLELSDVLDVSEEIEVSNFPQVTLLHPSSEPKEPEQKGHGFNKHLIPKCHLTAGSLGTINLMDKSVGLPSQHGDTILKTLTEDTIFDHIRKKSKNFPMYNFNLSNTTESEPLIQTNEHSLENQSEFCSGASDIPKDTSFIANKTETSSLKMLSFDISMMKNNKRFGEAGSSMEVTKMQKYSPSASGRQCSPLAPTEKSREAHSFLGLKSVFSFL</sequence>
<evidence type="ECO:0000313" key="2">
    <source>
        <dbReference type="Proteomes" id="UP001164250"/>
    </source>
</evidence>
<protein>
    <submittedName>
        <fullName evidence="1">Uncharacterized protein</fullName>
    </submittedName>
</protein>
<dbReference type="Proteomes" id="UP001164250">
    <property type="component" value="Chromosome 1"/>
</dbReference>
<accession>A0ACC1CBB8</accession>
<comment type="caution">
    <text evidence="1">The sequence shown here is derived from an EMBL/GenBank/DDBJ whole genome shotgun (WGS) entry which is preliminary data.</text>
</comment>
<dbReference type="EMBL" id="CM047897">
    <property type="protein sequence ID" value="KAJ0112841.1"/>
    <property type="molecule type" value="Genomic_DNA"/>
</dbReference>